<organism evidence="1 2">
    <name type="scientific">Pseudomonas aeruginosa</name>
    <dbReference type="NCBI Taxonomy" id="287"/>
    <lineage>
        <taxon>Bacteria</taxon>
        <taxon>Pseudomonadati</taxon>
        <taxon>Pseudomonadota</taxon>
        <taxon>Gammaproteobacteria</taxon>
        <taxon>Pseudomonadales</taxon>
        <taxon>Pseudomonadaceae</taxon>
        <taxon>Pseudomonas</taxon>
    </lineage>
</organism>
<accession>A0A6B1YIM4</accession>
<reference evidence="1" key="1">
    <citation type="submission" date="2020-01" db="EMBL/GenBank/DDBJ databases">
        <title>Bacteria Cultured from War Wounds Associated with the Conflict in Eastern Ukraine.</title>
        <authorList>
            <person name="Snesrud E."/>
            <person name="Galac M.R."/>
            <person name="Mc Gann P."/>
            <person name="Valentine K."/>
            <person name="Viacheslav K."/>
        </authorList>
    </citation>
    <scope>NUCLEOTIDE SEQUENCE</scope>
    <source>
        <strain evidence="1">VNMU148</strain>
    </source>
</reference>
<dbReference type="Proteomes" id="UP000644192">
    <property type="component" value="Unassembled WGS sequence"/>
</dbReference>
<name>A0A6B1YIM4_PSEAI</name>
<proteinExistence type="predicted"/>
<dbReference type="EMBL" id="WXZT01000032">
    <property type="protein sequence ID" value="MZZ16723.1"/>
    <property type="molecule type" value="Genomic_DNA"/>
</dbReference>
<sequence>MRACVSVDLVPRRGQIGAGLVEPADKFGTFSRVLVLVQDVDSVPLSTPPNCSRQVPPHRLVATCRVERSAGRSAHLTLHLLKQPPLGSVGQLLRPALPSPRRQERDSKGGALTTLVGEGGGAEKSGIGDTRLLSHG</sequence>
<evidence type="ECO:0000313" key="2">
    <source>
        <dbReference type="Proteomes" id="UP000644192"/>
    </source>
</evidence>
<gene>
    <name evidence="1" type="ORF">GUL26_31130</name>
</gene>
<protein>
    <submittedName>
        <fullName evidence="1">Uncharacterized protein</fullName>
    </submittedName>
</protein>
<dbReference type="AlphaFoldDB" id="A0A6B1YIM4"/>
<comment type="caution">
    <text evidence="1">The sequence shown here is derived from an EMBL/GenBank/DDBJ whole genome shotgun (WGS) entry which is preliminary data.</text>
</comment>
<evidence type="ECO:0000313" key="1">
    <source>
        <dbReference type="EMBL" id="MZZ16723.1"/>
    </source>
</evidence>